<organism evidence="3 4">
    <name type="scientific">Cytobacillus spartinae</name>
    <dbReference type="NCBI Taxonomy" id="3299023"/>
    <lineage>
        <taxon>Bacteria</taxon>
        <taxon>Bacillati</taxon>
        <taxon>Bacillota</taxon>
        <taxon>Bacilli</taxon>
        <taxon>Bacillales</taxon>
        <taxon>Bacillaceae</taxon>
        <taxon>Cytobacillus</taxon>
    </lineage>
</organism>
<sequence length="120" mass="13873">MKRILLAEDEEILRMLIVDTLDSEEYEVDEAADGQEAIQYFLNNEYDLVILDYMMPTVTGLEVIEKIRELGSDVKILMLSAKSQQFEQERVMEAGANFFMAKPFSPLQLFEKVEEILDEA</sequence>
<evidence type="ECO:0000256" key="1">
    <source>
        <dbReference type="PROSITE-ProRule" id="PRU00169"/>
    </source>
</evidence>
<dbReference type="Pfam" id="PF00072">
    <property type="entry name" value="Response_reg"/>
    <property type="match status" value="1"/>
</dbReference>
<reference evidence="3 4" key="1">
    <citation type="submission" date="2024-08" db="EMBL/GenBank/DDBJ databases">
        <title>Two novel Cytobacillus novel species.</title>
        <authorList>
            <person name="Liu G."/>
        </authorList>
    </citation>
    <scope>NUCLEOTIDE SEQUENCE [LARGE SCALE GENOMIC DNA]</scope>
    <source>
        <strain evidence="3 4">FJAT-54145</strain>
    </source>
</reference>
<feature type="domain" description="Response regulatory" evidence="2">
    <location>
        <begin position="3"/>
        <end position="117"/>
    </location>
</feature>
<proteinExistence type="predicted"/>
<dbReference type="InterPro" id="IPR001789">
    <property type="entry name" value="Sig_transdc_resp-reg_receiver"/>
</dbReference>
<dbReference type="PANTHER" id="PTHR43228">
    <property type="entry name" value="TWO-COMPONENT RESPONSE REGULATOR"/>
    <property type="match status" value="1"/>
</dbReference>
<keyword evidence="1" id="KW-0597">Phosphoprotein</keyword>
<keyword evidence="4" id="KW-1185">Reference proteome</keyword>
<gene>
    <name evidence="3" type="ORF">ACFYKX_21310</name>
</gene>
<accession>A0ABW6KFS7</accession>
<evidence type="ECO:0000259" key="2">
    <source>
        <dbReference type="PROSITE" id="PS50110"/>
    </source>
</evidence>
<dbReference type="PROSITE" id="PS50110">
    <property type="entry name" value="RESPONSE_REGULATORY"/>
    <property type="match status" value="1"/>
</dbReference>
<comment type="caution">
    <text evidence="3">The sequence shown here is derived from an EMBL/GenBank/DDBJ whole genome shotgun (WGS) entry which is preliminary data.</text>
</comment>
<dbReference type="InterPro" id="IPR011006">
    <property type="entry name" value="CheY-like_superfamily"/>
</dbReference>
<dbReference type="Proteomes" id="UP001601059">
    <property type="component" value="Unassembled WGS sequence"/>
</dbReference>
<evidence type="ECO:0000313" key="3">
    <source>
        <dbReference type="EMBL" id="MFE8703123.1"/>
    </source>
</evidence>
<dbReference type="SMART" id="SM00448">
    <property type="entry name" value="REC"/>
    <property type="match status" value="1"/>
</dbReference>
<dbReference type="RefSeq" id="WP_389363386.1">
    <property type="nucleotide sequence ID" value="NZ_JBIACK010000013.1"/>
</dbReference>
<dbReference type="InterPro" id="IPR052048">
    <property type="entry name" value="ST_Response_Regulator"/>
</dbReference>
<dbReference type="EMBL" id="JBIACK010000013">
    <property type="protein sequence ID" value="MFE8703123.1"/>
    <property type="molecule type" value="Genomic_DNA"/>
</dbReference>
<dbReference type="PANTHER" id="PTHR43228:SF1">
    <property type="entry name" value="TWO-COMPONENT RESPONSE REGULATOR ARR22"/>
    <property type="match status" value="1"/>
</dbReference>
<dbReference type="SUPFAM" id="SSF52172">
    <property type="entry name" value="CheY-like"/>
    <property type="match status" value="1"/>
</dbReference>
<name>A0ABW6KFS7_9BACI</name>
<evidence type="ECO:0000313" key="4">
    <source>
        <dbReference type="Proteomes" id="UP001601059"/>
    </source>
</evidence>
<feature type="modified residue" description="4-aspartylphosphate" evidence="1">
    <location>
        <position position="52"/>
    </location>
</feature>
<dbReference type="Gene3D" id="3.40.50.2300">
    <property type="match status" value="1"/>
</dbReference>
<protein>
    <submittedName>
        <fullName evidence="3">Response regulator transcription factor</fullName>
    </submittedName>
</protein>
<dbReference type="CDD" id="cd17574">
    <property type="entry name" value="REC_OmpR"/>
    <property type="match status" value="1"/>
</dbReference>